<evidence type="ECO:0000256" key="2">
    <source>
        <dbReference type="ARBA" id="ARBA00022747"/>
    </source>
</evidence>
<feature type="domain" description="Type I restriction modification DNA specificity" evidence="4">
    <location>
        <begin position="231"/>
        <end position="415"/>
    </location>
</feature>
<organism evidence="5 6">
    <name type="scientific">Desulfotignum phosphitoxidans DSM 13687</name>
    <dbReference type="NCBI Taxonomy" id="1286635"/>
    <lineage>
        <taxon>Bacteria</taxon>
        <taxon>Pseudomonadati</taxon>
        <taxon>Thermodesulfobacteriota</taxon>
        <taxon>Desulfobacteria</taxon>
        <taxon>Desulfobacterales</taxon>
        <taxon>Desulfobacteraceae</taxon>
        <taxon>Desulfotignum</taxon>
    </lineage>
</organism>
<accession>S0G480</accession>
<keyword evidence="6" id="KW-1185">Reference proteome</keyword>
<dbReference type="Proteomes" id="UP000014216">
    <property type="component" value="Unassembled WGS sequence"/>
</dbReference>
<dbReference type="PATRIC" id="fig|1286635.3.peg.920"/>
<dbReference type="InterPro" id="IPR051212">
    <property type="entry name" value="Type-I_RE_S_subunit"/>
</dbReference>
<dbReference type="REBASE" id="65456">
    <property type="entry name" value="S.Dph13687ORF8780P"/>
</dbReference>
<dbReference type="PANTHER" id="PTHR43140:SF1">
    <property type="entry name" value="TYPE I RESTRICTION ENZYME ECOKI SPECIFICITY SUBUNIT"/>
    <property type="match status" value="1"/>
</dbReference>
<evidence type="ECO:0000256" key="1">
    <source>
        <dbReference type="ARBA" id="ARBA00010923"/>
    </source>
</evidence>
<dbReference type="InterPro" id="IPR000055">
    <property type="entry name" value="Restrct_endonuc_typeI_TRD"/>
</dbReference>
<reference evidence="5 6" key="1">
    <citation type="journal article" date="2013" name="Genome Announc.">
        <title>Draft Genome Sequence of Desulfotignum phosphitoxidans DSM 13687 Strain FiPS-3.</title>
        <authorList>
            <person name="Poehlein A."/>
            <person name="Daniel R."/>
            <person name="Simeonova D.D."/>
        </authorList>
    </citation>
    <scope>NUCLEOTIDE SEQUENCE [LARGE SCALE GENOMIC DNA]</scope>
    <source>
        <strain evidence="5 6">DSM 13687</strain>
    </source>
</reference>
<dbReference type="PANTHER" id="PTHR43140">
    <property type="entry name" value="TYPE-1 RESTRICTION ENZYME ECOKI SPECIFICITY PROTEIN"/>
    <property type="match status" value="1"/>
</dbReference>
<dbReference type="EMBL" id="APJX01000001">
    <property type="protein sequence ID" value="EMS81735.1"/>
    <property type="molecule type" value="Genomic_DNA"/>
</dbReference>
<dbReference type="GO" id="GO:0009307">
    <property type="term" value="P:DNA restriction-modification system"/>
    <property type="evidence" value="ECO:0007669"/>
    <property type="project" value="UniProtKB-KW"/>
</dbReference>
<protein>
    <submittedName>
        <fullName evidence="5">Type I restriction enzyme protein HsdS</fullName>
    </submittedName>
</protein>
<dbReference type="AlphaFoldDB" id="S0G480"/>
<proteinExistence type="inferred from homology"/>
<evidence type="ECO:0000313" key="6">
    <source>
        <dbReference type="Proteomes" id="UP000014216"/>
    </source>
</evidence>
<dbReference type="InterPro" id="IPR044946">
    <property type="entry name" value="Restrct_endonuc_typeI_TRD_sf"/>
</dbReference>
<dbReference type="Pfam" id="PF01420">
    <property type="entry name" value="Methylase_S"/>
    <property type="match status" value="1"/>
</dbReference>
<evidence type="ECO:0000259" key="4">
    <source>
        <dbReference type="Pfam" id="PF01420"/>
    </source>
</evidence>
<comment type="caution">
    <text evidence="5">The sequence shown here is derived from an EMBL/GenBank/DDBJ whole genome shotgun (WGS) entry which is preliminary data.</text>
</comment>
<sequence>MPGYEVYNDSGVEWIGEIPAHWEIVNLGALLKPISIKNKPHLSLLSITREKGVIERDMDNQEENHNYIPDDLSNYKCLQKGQFGMNKMKAWQGSYGVSEYTGIISPAYYVFSFNKEIDPNYFNIAIRSRLYISFFGCASDGVRIGQWDLSKTRMKTIPFLIPSSGEQTAIANFLDCKITKIDQTIAIKEKQILLLKERKQILIQNAITKGLDPDVPMRDSGVEWIGKIPYHWEVKRLRLIGTTQNGISAEADYFGSGHPFVSYSDVYNCRELPCLVKGLAKSSTRDRLQYSVKRGDVLFTRTSETAEEIGFPSVCMKTIENSTFAGFLIRFRPKPNYLEPGFSKYYFCSNMLRAYFVGEMNIVTRASLSQELLKALPVLLPPLKEQLAIYNHIQTQSTKIDKAITIQEQMIEKLKEYKATLINSAVTGKIKVPDTGKKKSKEAHGQPNQ</sequence>
<comment type="similarity">
    <text evidence="1">Belongs to the type-I restriction system S methylase family.</text>
</comment>
<evidence type="ECO:0000313" key="5">
    <source>
        <dbReference type="EMBL" id="EMS81735.1"/>
    </source>
</evidence>
<dbReference type="GO" id="GO:0003677">
    <property type="term" value="F:DNA binding"/>
    <property type="evidence" value="ECO:0007669"/>
    <property type="project" value="UniProtKB-KW"/>
</dbReference>
<keyword evidence="3" id="KW-0238">DNA-binding</keyword>
<dbReference type="Gene3D" id="1.10.287.1120">
    <property type="entry name" value="Bipartite methylase S protein"/>
    <property type="match status" value="1"/>
</dbReference>
<dbReference type="CDD" id="cd17517">
    <property type="entry name" value="RMtype1_S_EcoKI_StySPI-TRD2-CR2_like"/>
    <property type="match status" value="1"/>
</dbReference>
<gene>
    <name evidence="5" type="primary">hsdS</name>
    <name evidence="5" type="ORF">Dpo_1c08770</name>
</gene>
<name>S0G480_9BACT</name>
<dbReference type="Gene3D" id="3.90.220.20">
    <property type="entry name" value="DNA methylase specificity domains"/>
    <property type="match status" value="2"/>
</dbReference>
<evidence type="ECO:0000256" key="3">
    <source>
        <dbReference type="ARBA" id="ARBA00023125"/>
    </source>
</evidence>
<keyword evidence="2" id="KW-0680">Restriction system</keyword>
<dbReference type="SUPFAM" id="SSF116734">
    <property type="entry name" value="DNA methylase specificity domain"/>
    <property type="match status" value="2"/>
</dbReference>